<accession>A0A979FQ98</accession>
<organism evidence="2 3">
    <name type="scientific">Hyalella azteca</name>
    <name type="common">Amphipod</name>
    <dbReference type="NCBI Taxonomy" id="294128"/>
    <lineage>
        <taxon>Eukaryota</taxon>
        <taxon>Metazoa</taxon>
        <taxon>Ecdysozoa</taxon>
        <taxon>Arthropoda</taxon>
        <taxon>Crustacea</taxon>
        <taxon>Multicrustacea</taxon>
        <taxon>Malacostraca</taxon>
        <taxon>Eumalacostraca</taxon>
        <taxon>Peracarida</taxon>
        <taxon>Amphipoda</taxon>
        <taxon>Senticaudata</taxon>
        <taxon>Talitrida</taxon>
        <taxon>Talitroidea</taxon>
        <taxon>Hyalellidae</taxon>
        <taxon>Hyalella</taxon>
    </lineage>
</organism>
<dbReference type="AlphaFoldDB" id="A0A979FQ98"/>
<dbReference type="InterPro" id="IPR007111">
    <property type="entry name" value="NACHT_NTPase"/>
</dbReference>
<reference evidence="3" key="1">
    <citation type="submission" date="2025-08" db="UniProtKB">
        <authorList>
            <consortium name="RefSeq"/>
        </authorList>
    </citation>
    <scope>IDENTIFICATION</scope>
    <source>
        <tissue evidence="3">Whole organism</tissue>
    </source>
</reference>
<dbReference type="Proteomes" id="UP000694843">
    <property type="component" value="Unplaced"/>
</dbReference>
<dbReference type="Gene3D" id="3.40.50.300">
    <property type="entry name" value="P-loop containing nucleotide triphosphate hydrolases"/>
    <property type="match status" value="1"/>
</dbReference>
<feature type="domain" description="NACHT" evidence="1">
    <location>
        <begin position="24"/>
        <end position="95"/>
    </location>
</feature>
<gene>
    <name evidence="3" type="primary">LOC125178579</name>
</gene>
<keyword evidence="2" id="KW-1185">Reference proteome</keyword>
<sequence length="867" mass="96181">MANFECLCSEIVEKNFLKALSSLRVLFLIDGFDETNKTSMAVFRELLQKTWHTDSRILITTRTQATGELKKLIAQKDCKHSDYNIAPLSELQAQLKFIENYEKKLTYDIATSGSMPEQFSKINPTLQQSFTEPISLLQFCSICMKVPEKITRWRNFNDVSRDTLQLQKNIAKERLDGIFVANKEILIDEVFMVISSMALEFLACNMTTFTDDELLPFKRHCYEILKKHGANKEIDAGIFISAMFRINRSLSGSLVTTYSLPQKSLLDMAVAIYISQRAMNTNKSLLEMLGKHLKTKSSLLDVLIIVMQDLNSNPRQFLKRWPELMKAFMNAGVTSGSDWQELMLRSPDVAELAKHAAKITIAETDKWHVYSTHDLTAISLMLQYEKPRLIDIKLPSAVLRAASSTWLEVTRIHQGGLKLDISAGLQKIPKPCDDLLDCFNGSRCQLFSLVSCISSAAAVTAVASVSTPATTKLNLSMPTPINLDGLRGKYKRLQVEIWPLDAAWAALSQPAQPPPCQEEHGAGDMPGEALGHGVRLPAQPPPGLTLYDVSPGSLEAVVRVVHAIAPPTKRFGSILLPVCELNKDEVQQLLVRLKQDGVRSAVHGRTCSITCYDNVMLSIADDLPELSGNERAVQQILAQEQASCDNFLKAQRPEVLRMIQEEYSRMATRLLQPELKTAFFAAFKGWSEDNVFRIETSHDLEMVAMMLPLSPDSSVMVKTSPLTLDSLKWLKIVQCHSGNLILDLLNLGSVYKTSDGVLQSLLNGRSKIRSFTGFLKTAAGVAALASTAEEAILCPCLDALLDVTPLLGKYTMLNVTTPVISTAVKARLPLPSYPPPLFTVFKPLPGSCEAVVQTVTIFSPKNKRSVL</sequence>
<dbReference type="Pfam" id="PF05729">
    <property type="entry name" value="NACHT"/>
    <property type="match status" value="1"/>
</dbReference>
<dbReference type="InterPro" id="IPR027417">
    <property type="entry name" value="P-loop_NTPase"/>
</dbReference>
<dbReference type="KEGG" id="hazt:125178579"/>
<evidence type="ECO:0000313" key="3">
    <source>
        <dbReference type="RefSeq" id="XP_047738646.1"/>
    </source>
</evidence>
<evidence type="ECO:0000259" key="1">
    <source>
        <dbReference type="Pfam" id="PF05729"/>
    </source>
</evidence>
<dbReference type="GeneID" id="125178579"/>
<name>A0A979FQ98_HYAAZ</name>
<proteinExistence type="predicted"/>
<evidence type="ECO:0000313" key="2">
    <source>
        <dbReference type="Proteomes" id="UP000694843"/>
    </source>
</evidence>
<dbReference type="RefSeq" id="XP_047738646.1">
    <property type="nucleotide sequence ID" value="XM_047882690.1"/>
</dbReference>
<protein>
    <submittedName>
        <fullName evidence="3">Uncharacterized protein LOC125178579</fullName>
    </submittedName>
</protein>
<dbReference type="OrthoDB" id="6349725at2759"/>